<evidence type="ECO:0000256" key="2">
    <source>
        <dbReference type="ARBA" id="ARBA00022692"/>
    </source>
</evidence>
<dbReference type="KEGG" id="ptt:VY86_04300"/>
<feature type="domain" description="ABC transmembrane type-1" evidence="5">
    <location>
        <begin position="3"/>
        <end position="67"/>
    </location>
</feature>
<evidence type="ECO:0000256" key="1">
    <source>
        <dbReference type="ARBA" id="ARBA00004651"/>
    </source>
</evidence>
<dbReference type="STRING" id="230089.VY86_04300"/>
<reference evidence="7" key="2">
    <citation type="submission" date="2015-03" db="EMBL/GenBank/DDBJ databases">
        <title>Genome sequence of Azospirillum thiophilum strain DSM 21654T.</title>
        <authorList>
            <person name="Kwak Y."/>
            <person name="Shin J.-H."/>
        </authorList>
    </citation>
    <scope>NUCLEOTIDE SEQUENCE [LARGE SCALE GENOMIC DNA]</scope>
    <source>
        <strain evidence="7">DSM 15199</strain>
    </source>
</reference>
<dbReference type="EMBL" id="CP011104">
    <property type="protein sequence ID" value="AKH62678.1"/>
    <property type="molecule type" value="Genomic_DNA"/>
</dbReference>
<protein>
    <recommendedName>
        <fullName evidence="5">ABC transmembrane type-1 domain-containing protein</fullName>
    </recommendedName>
</protein>
<evidence type="ECO:0000313" key="7">
    <source>
        <dbReference type="Proteomes" id="UP000034866"/>
    </source>
</evidence>
<keyword evidence="7" id="KW-1185">Reference proteome</keyword>
<dbReference type="Proteomes" id="UP000034866">
    <property type="component" value="Chromosome"/>
</dbReference>
<comment type="subcellular location">
    <subcellularLocation>
        <location evidence="1">Cell membrane</location>
        <topology evidence="1">Multi-pass membrane protein</topology>
    </subcellularLocation>
</comment>
<dbReference type="GO" id="GO:0140359">
    <property type="term" value="F:ABC-type transporter activity"/>
    <property type="evidence" value="ECO:0007669"/>
    <property type="project" value="InterPro"/>
</dbReference>
<dbReference type="PROSITE" id="PS50929">
    <property type="entry name" value="ABC_TM1F"/>
    <property type="match status" value="1"/>
</dbReference>
<dbReference type="Pfam" id="PF00664">
    <property type="entry name" value="ABC_membrane"/>
    <property type="match status" value="1"/>
</dbReference>
<dbReference type="InterPro" id="IPR011527">
    <property type="entry name" value="ABC1_TM_dom"/>
</dbReference>
<dbReference type="InterPro" id="IPR036640">
    <property type="entry name" value="ABC1_TM_sf"/>
</dbReference>
<dbReference type="Gene3D" id="1.20.1560.10">
    <property type="entry name" value="ABC transporter type 1, transmembrane domain"/>
    <property type="match status" value="1"/>
</dbReference>
<organism evidence="6 7">
    <name type="scientific">Photorhabdus thracensis</name>
    <dbReference type="NCBI Taxonomy" id="230089"/>
    <lineage>
        <taxon>Bacteria</taxon>
        <taxon>Pseudomonadati</taxon>
        <taxon>Pseudomonadota</taxon>
        <taxon>Gammaproteobacteria</taxon>
        <taxon>Enterobacterales</taxon>
        <taxon>Morganellaceae</taxon>
        <taxon>Photorhabdus</taxon>
    </lineage>
</organism>
<accession>A0A0F7LKW3</accession>
<gene>
    <name evidence="6" type="ORF">VY86_04300</name>
</gene>
<evidence type="ECO:0000313" key="6">
    <source>
        <dbReference type="EMBL" id="AKH62678.1"/>
    </source>
</evidence>
<dbReference type="GO" id="GO:0005886">
    <property type="term" value="C:plasma membrane"/>
    <property type="evidence" value="ECO:0007669"/>
    <property type="project" value="UniProtKB-SubCell"/>
</dbReference>
<name>A0A0F7LKW3_9GAMM</name>
<evidence type="ECO:0000259" key="5">
    <source>
        <dbReference type="PROSITE" id="PS50929"/>
    </source>
</evidence>
<dbReference type="PATRIC" id="fig|230089.6.peg.966"/>
<dbReference type="SUPFAM" id="SSF90123">
    <property type="entry name" value="ABC transporter transmembrane region"/>
    <property type="match status" value="1"/>
</dbReference>
<reference evidence="6 7" key="1">
    <citation type="journal article" date="2015" name="J. Biotechnol.">
        <title>Complete genome sequence of Photorhabdus temperata subsp. thracensis 39-8(T), an entomopathogenic bacterium for the improved commercial bioinsecticide.</title>
        <authorList>
            <person name="Kwak Y."/>
            <person name="Shin J.H."/>
        </authorList>
    </citation>
    <scope>NUCLEOTIDE SEQUENCE [LARGE SCALE GENOMIC DNA]</scope>
    <source>
        <strain evidence="6 7">DSM 15199</strain>
    </source>
</reference>
<keyword evidence="3" id="KW-1133">Transmembrane helix</keyword>
<keyword evidence="4" id="KW-0472">Membrane</keyword>
<dbReference type="GO" id="GO:0005524">
    <property type="term" value="F:ATP binding"/>
    <property type="evidence" value="ECO:0007669"/>
    <property type="project" value="InterPro"/>
</dbReference>
<sequence length="67" mass="7247">MPAYVGSAMKVTRLAILGQQGVQLIQKIVSILILWFGAHLVINSEITVGQLIAFNMLASQVTAPIIR</sequence>
<proteinExistence type="predicted"/>
<keyword evidence="2" id="KW-0812">Transmembrane</keyword>
<evidence type="ECO:0000256" key="4">
    <source>
        <dbReference type="ARBA" id="ARBA00023136"/>
    </source>
</evidence>
<evidence type="ECO:0000256" key="3">
    <source>
        <dbReference type="ARBA" id="ARBA00022989"/>
    </source>
</evidence>
<dbReference type="AlphaFoldDB" id="A0A0F7LKW3"/>